<keyword evidence="1" id="KW-0812">Transmembrane</keyword>
<feature type="transmembrane region" description="Helical" evidence="1">
    <location>
        <begin position="125"/>
        <end position="143"/>
    </location>
</feature>
<organism evidence="2 3">
    <name type="scientific">Mastigocoleus testarum BC008</name>
    <dbReference type="NCBI Taxonomy" id="371196"/>
    <lineage>
        <taxon>Bacteria</taxon>
        <taxon>Bacillati</taxon>
        <taxon>Cyanobacteriota</taxon>
        <taxon>Cyanophyceae</taxon>
        <taxon>Nostocales</taxon>
        <taxon>Hapalosiphonaceae</taxon>
        <taxon>Mastigocoleus</taxon>
    </lineage>
</organism>
<comment type="caution">
    <text evidence="2">The sequence shown here is derived from an EMBL/GenBank/DDBJ whole genome shotgun (WGS) entry which is preliminary data.</text>
</comment>
<keyword evidence="3" id="KW-1185">Reference proteome</keyword>
<evidence type="ECO:0000313" key="3">
    <source>
        <dbReference type="Proteomes" id="UP000053372"/>
    </source>
</evidence>
<name>A0A0V7ZBH4_9CYAN</name>
<evidence type="ECO:0000313" key="2">
    <source>
        <dbReference type="EMBL" id="KST61863.1"/>
    </source>
</evidence>
<evidence type="ECO:0000256" key="1">
    <source>
        <dbReference type="SAM" id="Phobius"/>
    </source>
</evidence>
<dbReference type="Proteomes" id="UP000053372">
    <property type="component" value="Unassembled WGS sequence"/>
</dbReference>
<dbReference type="AlphaFoldDB" id="A0A0V7ZBH4"/>
<dbReference type="EMBL" id="LMTZ01000169">
    <property type="protein sequence ID" value="KST61863.1"/>
    <property type="molecule type" value="Genomic_DNA"/>
</dbReference>
<accession>A0A0V7ZBH4</accession>
<feature type="transmembrane region" description="Helical" evidence="1">
    <location>
        <begin position="44"/>
        <end position="62"/>
    </location>
</feature>
<proteinExistence type="predicted"/>
<keyword evidence="1" id="KW-0472">Membrane</keyword>
<feature type="transmembrane region" description="Helical" evidence="1">
    <location>
        <begin position="83"/>
        <end position="100"/>
    </location>
</feature>
<protein>
    <submittedName>
        <fullName evidence="2">Uncharacterized protein</fullName>
    </submittedName>
</protein>
<sequence length="231" mass="26736">MQIKFSNRKVISTIVFVEILVIGSALLRAMLLNLNPRRYFAEQGYVSWVSFLQILIVAYLSWKTFESRKSTATSMNLKASYNLWAILSLGFLFLGLDEIFELHESLDYLIHDWFQIQQTEITDRIDSLIVLIYALFGVGILYWAKSELKKFKSAFTLFGIAFGLIFMMILFDFLTDSRDFFRLFFVNSSTVDMAYHSLIIIEESCKIFAGGMFIAAFHHCLQISKTLKKSL</sequence>
<feature type="transmembrane region" description="Helical" evidence="1">
    <location>
        <begin position="194"/>
        <end position="221"/>
    </location>
</feature>
<feature type="transmembrane region" description="Helical" evidence="1">
    <location>
        <begin position="155"/>
        <end position="174"/>
    </location>
</feature>
<gene>
    <name evidence="2" type="ORF">BC008_07425</name>
</gene>
<reference evidence="2 3" key="1">
    <citation type="journal article" date="2015" name="Genome Announc.">
        <title>Draft Genome of the Euendolithic (true boring) Cyanobacterium Mastigocoleus testarum strain BC008.</title>
        <authorList>
            <person name="Guida B.S."/>
            <person name="Garcia-Pichel F."/>
        </authorList>
    </citation>
    <scope>NUCLEOTIDE SEQUENCE [LARGE SCALE GENOMIC DNA]</scope>
    <source>
        <strain evidence="2 3">BC008</strain>
    </source>
</reference>
<keyword evidence="1" id="KW-1133">Transmembrane helix</keyword>
<feature type="transmembrane region" description="Helical" evidence="1">
    <location>
        <begin position="12"/>
        <end position="32"/>
    </location>
</feature>